<name>A0A4R1J855_9GAMM</name>
<dbReference type="InterPro" id="IPR046865">
    <property type="entry name" value="FapA_b_solenoid"/>
</dbReference>
<dbReference type="Proteomes" id="UP000295565">
    <property type="component" value="Unassembled WGS sequence"/>
</dbReference>
<reference evidence="3 4" key="1">
    <citation type="submission" date="2019-03" db="EMBL/GenBank/DDBJ databases">
        <title>Genomic Encyclopedia of Type Strains, Phase IV (KMG-IV): sequencing the most valuable type-strain genomes for metagenomic binning, comparative biology and taxonomic classification.</title>
        <authorList>
            <person name="Goeker M."/>
        </authorList>
    </citation>
    <scope>NUCLEOTIDE SEQUENCE [LARGE SCALE GENOMIC DNA]</scope>
    <source>
        <strain evidence="3 4">DSM 18577</strain>
    </source>
</reference>
<dbReference type="InterPro" id="IPR046866">
    <property type="entry name" value="FapA_N"/>
</dbReference>
<dbReference type="Pfam" id="PF20250">
    <property type="entry name" value="FapA_N"/>
    <property type="match status" value="1"/>
</dbReference>
<gene>
    <name evidence="3" type="ORF">EV690_3215</name>
</gene>
<keyword evidence="1" id="KW-0175">Coiled coil</keyword>
<evidence type="ECO:0000313" key="3">
    <source>
        <dbReference type="EMBL" id="TCK46630.1"/>
    </source>
</evidence>
<feature type="domain" description="Flagellar Assembly Protein A N-terminal region" evidence="2">
    <location>
        <begin position="89"/>
        <end position="266"/>
    </location>
</feature>
<dbReference type="EMBL" id="SMGD01000017">
    <property type="protein sequence ID" value="TCK46630.1"/>
    <property type="molecule type" value="Genomic_DNA"/>
</dbReference>
<proteinExistence type="predicted"/>
<dbReference type="InterPro" id="IPR005646">
    <property type="entry name" value="FapA"/>
</dbReference>
<organism evidence="3 4">
    <name type="scientific">Celerinatantimonas diazotrophica</name>
    <dbReference type="NCBI Taxonomy" id="412034"/>
    <lineage>
        <taxon>Bacteria</taxon>
        <taxon>Pseudomonadati</taxon>
        <taxon>Pseudomonadota</taxon>
        <taxon>Gammaproteobacteria</taxon>
        <taxon>Celerinatantimonadaceae</taxon>
        <taxon>Celerinatantimonas</taxon>
    </lineage>
</organism>
<dbReference type="Pfam" id="PF03961">
    <property type="entry name" value="FapA"/>
    <property type="match status" value="1"/>
</dbReference>
<protein>
    <recommendedName>
        <fullName evidence="2">Flagellar Assembly Protein A N-terminal region domain-containing protein</fullName>
    </recommendedName>
</protein>
<evidence type="ECO:0000313" key="4">
    <source>
        <dbReference type="Proteomes" id="UP000295565"/>
    </source>
</evidence>
<dbReference type="PANTHER" id="PTHR38032:SF1">
    <property type="entry name" value="RNA-BINDING PROTEIN KHPB N-TERMINAL DOMAIN-CONTAINING PROTEIN"/>
    <property type="match status" value="1"/>
</dbReference>
<keyword evidence="4" id="KW-1185">Reference proteome</keyword>
<evidence type="ECO:0000256" key="1">
    <source>
        <dbReference type="SAM" id="Coils"/>
    </source>
</evidence>
<accession>A0A4R1J855</accession>
<sequence>MALDPVVRMIKPDDFVLMDDQRHVGLTPSTLIAPLSPDDILASLALSNYADCCIHQKAVQHLVEYVNRTQDGHSQDVPFVIAERIDATIELAIADDAMTVKAVLITAQGGKHIGLPKLIDKLHEAKVSFGLQTQRTLQFLKAAAAADPGIRMEEIIAVGRPAENGRNARFKRLVSTPKERLLQPQPIDKNRVDMRDLGQMCSVRAGDELMRKLPHSQGKDGKNVYGEVLPSISGEDAALVAGERTIICPDDPNLLIAADVGLPMEIEHGMRVDEVLAMKEVNVGTGHIDFAGSIVISGDVREEMRVTARGDIHVLGYVDSAYLKSGGDILVEKGIIGHRRPNGQISCVLKADGSIHARNAQYSQLSAGKDINITRELSHCLVRSLQSVFVGDEKGYRGLLVGGEFNVGERLESVNVGSEAGTNTYILVEGEYERLYERRKALQQRCEKIQFRLDELMEVQIASAKIPEEEKRIAMQNKVAATIQHDHVLMAQAETEIEEIEKAIEAYLSHSRFIAKKHIYPNVHFKLAGQEVVSERVYGPSQAVFSEGELKFEPL</sequence>
<dbReference type="OrthoDB" id="5807941at2"/>
<dbReference type="PANTHER" id="PTHR38032">
    <property type="entry name" value="POLYMERASE-RELATED"/>
    <property type="match status" value="1"/>
</dbReference>
<dbReference type="AlphaFoldDB" id="A0A4R1J855"/>
<evidence type="ECO:0000259" key="2">
    <source>
        <dbReference type="Pfam" id="PF20250"/>
    </source>
</evidence>
<feature type="coiled-coil region" evidence="1">
    <location>
        <begin position="432"/>
        <end position="459"/>
    </location>
</feature>
<comment type="caution">
    <text evidence="3">The sequence shown here is derived from an EMBL/GenBank/DDBJ whole genome shotgun (WGS) entry which is preliminary data.</text>
</comment>